<dbReference type="Pfam" id="PF02171">
    <property type="entry name" value="Piwi"/>
    <property type="match status" value="1"/>
</dbReference>
<dbReference type="Gene3D" id="3.30.420.10">
    <property type="entry name" value="Ribonuclease H-like superfamily/Ribonuclease H"/>
    <property type="match status" value="1"/>
</dbReference>
<dbReference type="InterPro" id="IPR003100">
    <property type="entry name" value="PAZ_dom"/>
</dbReference>
<dbReference type="InterPro" id="IPR003165">
    <property type="entry name" value="Piwi"/>
</dbReference>
<dbReference type="InterPro" id="IPR032472">
    <property type="entry name" value="ArgoL2"/>
</dbReference>
<protein>
    <submittedName>
        <fullName evidence="3">Piwi domain-containing protein</fullName>
    </submittedName>
</protein>
<dbReference type="CDD" id="cd02846">
    <property type="entry name" value="PAZ_argonaute_like"/>
    <property type="match status" value="1"/>
</dbReference>
<dbReference type="Pfam" id="PF16488">
    <property type="entry name" value="ArgoL2"/>
    <property type="match status" value="1"/>
</dbReference>
<sequence>MADRGRGQGRGGRGGGRGDFQGGRGRGDFQGGRGRGDFQGGRGRGDYQGGRGGASFSGFDSSGNIRGGGGFRGDRGGGGGYRGDRGGGGGFRGDRGGGFRGGDRGRGGGGFRGGRGDKFAGEALAYNTNAVPTPDAKVTQLEDKVLKELQLTTSMGKLAVSGSQTASEFIPLRPAFGTRGNEVVLWANYFNLQLKPQTMQALCKYTLTVVKVPREGFEPKTDKEKKALEPKGRKLQRVVQLALEQIGTAVPFVSEYKSQVVSLKPLTLPEKGVLKVLYTDEGRDSTYVVTFNGPNEAQVADLLSFLTTMNNSGSSFPLFGDVIDVINVIVGHHPRSNKDIASLGSSRHFPLNQKEETRSLKFPEFTNIIRGYFQSVRPATGRILLNTNVSHGVFRFSGTLGELMKEYDLNSDYGLRMFNKAVARLRAKVQILVDKESPESKASSKKAKSTPAKGQSKPPGVARIKETIIFGLATTSDGNKENKPTVNRFGARPNEVSFVINAPAPAGFKDGQRVTVAQYFQIRYGRQVDPNLPLINTGTKPKPVYTPVELVEIIPGQALRRKTTPEETREMIEFSCRSPFANATSLVATGRSTLGLDNNSIHTAFGLAVDKSLLTVRGRELPAPQVLYASLKNPKQPQRPRVAEGSWNMRDVKVAKAGRPIQDWSWVYIYNEGRSYNAAPLSTTIGEMVKFWRNMGISIPGNSSHPEGFKIEIPRGASASDYIKQEFKANLTPRTQFVFVVLPDKGTEIYNAVKTHADTSLGFHTVSVVYNNLTKDRGQDQYFANVGLKVNLKSGGINHKLEGGVTLVKDGKTMVVGYDVTHPTNMAGDFENVPSMVGMVSSIDTDLAQWPGTAWTQTARQEMLDKDHLEAKFGERIRLWLKHNPGRALENIVIYRDGVSEGQFTTVLKDELPSIRAACEKLCKPQPKISLIVSVKRHQTRFYPTDPNNMTASRNIKNGTVVDRGVTLARVWDFFLTAHTALQGTARPAHYTVLLDEVFRSTFKGEAANNLEKITHEMCYLFGRATKAVSICPPAYYADILCTRQRVHMSELFEGSDNASSISGATASNTGSIMARKVQGRLQDSMYYI</sequence>
<dbReference type="Pfam" id="PF02170">
    <property type="entry name" value="PAZ"/>
    <property type="match status" value="1"/>
</dbReference>
<dbReference type="Pfam" id="PF08699">
    <property type="entry name" value="ArgoL1"/>
    <property type="match status" value="1"/>
</dbReference>
<dbReference type="Gene3D" id="3.40.50.2300">
    <property type="match status" value="1"/>
</dbReference>
<keyword evidence="4" id="KW-1185">Reference proteome</keyword>
<gene>
    <name evidence="3" type="ORF">SUNI508_03332</name>
</gene>
<dbReference type="Proteomes" id="UP001408356">
    <property type="component" value="Unassembled WGS sequence"/>
</dbReference>
<feature type="compositionally biased region" description="Basic and acidic residues" evidence="1">
    <location>
        <begin position="92"/>
        <end position="106"/>
    </location>
</feature>
<evidence type="ECO:0000313" key="3">
    <source>
        <dbReference type="EMBL" id="KAK9425192.1"/>
    </source>
</evidence>
<accession>A0ABR2VE53</accession>
<feature type="region of interest" description="Disordered" evidence="1">
    <location>
        <begin position="1"/>
        <end position="114"/>
    </location>
</feature>
<dbReference type="PANTHER" id="PTHR22891">
    <property type="entry name" value="EUKARYOTIC TRANSLATION INITIATION FACTOR 2C"/>
    <property type="match status" value="1"/>
</dbReference>
<dbReference type="InterPro" id="IPR045246">
    <property type="entry name" value="Piwi_ago-like"/>
</dbReference>
<dbReference type="EMBL" id="JARVKF010000024">
    <property type="protein sequence ID" value="KAK9425192.1"/>
    <property type="molecule type" value="Genomic_DNA"/>
</dbReference>
<comment type="caution">
    <text evidence="3">The sequence shown here is derived from an EMBL/GenBank/DDBJ whole genome shotgun (WGS) entry which is preliminary data.</text>
</comment>
<organism evidence="3 4">
    <name type="scientific">Seiridium unicorne</name>
    <dbReference type="NCBI Taxonomy" id="138068"/>
    <lineage>
        <taxon>Eukaryota</taxon>
        <taxon>Fungi</taxon>
        <taxon>Dikarya</taxon>
        <taxon>Ascomycota</taxon>
        <taxon>Pezizomycotina</taxon>
        <taxon>Sordariomycetes</taxon>
        <taxon>Xylariomycetidae</taxon>
        <taxon>Amphisphaeriales</taxon>
        <taxon>Sporocadaceae</taxon>
        <taxon>Seiridium</taxon>
    </lineage>
</organism>
<feature type="region of interest" description="Disordered" evidence="1">
    <location>
        <begin position="436"/>
        <end position="459"/>
    </location>
</feature>
<evidence type="ECO:0000256" key="1">
    <source>
        <dbReference type="SAM" id="MobiDB-lite"/>
    </source>
</evidence>
<reference evidence="3 4" key="1">
    <citation type="journal article" date="2024" name="J. Plant Pathol.">
        <title>Sequence and assembly of the genome of Seiridium unicorne, isolate CBS 538.82, causal agent of cypress canker disease.</title>
        <authorList>
            <person name="Scali E."/>
            <person name="Rocca G.D."/>
            <person name="Danti R."/>
            <person name="Garbelotto M."/>
            <person name="Barberini S."/>
            <person name="Baroncelli R."/>
            <person name="Emiliani G."/>
        </authorList>
    </citation>
    <scope>NUCLEOTIDE SEQUENCE [LARGE SCALE GENOMIC DNA]</scope>
    <source>
        <strain evidence="3 4">BM-138-508</strain>
    </source>
</reference>
<evidence type="ECO:0000313" key="4">
    <source>
        <dbReference type="Proteomes" id="UP001408356"/>
    </source>
</evidence>
<dbReference type="Gene3D" id="2.170.260.10">
    <property type="entry name" value="paz domain"/>
    <property type="match status" value="1"/>
</dbReference>
<name>A0ABR2VE53_9PEZI</name>
<dbReference type="SMART" id="SM01163">
    <property type="entry name" value="DUF1785"/>
    <property type="match status" value="1"/>
</dbReference>
<dbReference type="CDD" id="cd04657">
    <property type="entry name" value="Piwi_ago-like"/>
    <property type="match status" value="1"/>
</dbReference>
<feature type="domain" description="Piwi" evidence="2">
    <location>
        <begin position="737"/>
        <end position="1050"/>
    </location>
</feature>
<dbReference type="SUPFAM" id="SSF53098">
    <property type="entry name" value="Ribonuclease H-like"/>
    <property type="match status" value="1"/>
</dbReference>
<dbReference type="InterPro" id="IPR014811">
    <property type="entry name" value="ArgoL1"/>
</dbReference>
<dbReference type="InterPro" id="IPR012337">
    <property type="entry name" value="RNaseH-like_sf"/>
</dbReference>
<dbReference type="SMART" id="SM00950">
    <property type="entry name" value="Piwi"/>
    <property type="match status" value="1"/>
</dbReference>
<feature type="compositionally biased region" description="Gly residues" evidence="1">
    <location>
        <begin position="8"/>
        <end position="55"/>
    </location>
</feature>
<dbReference type="InterPro" id="IPR036397">
    <property type="entry name" value="RNaseH_sf"/>
</dbReference>
<dbReference type="InterPro" id="IPR036085">
    <property type="entry name" value="PAZ_dom_sf"/>
</dbReference>
<feature type="compositionally biased region" description="Gly residues" evidence="1">
    <location>
        <begin position="65"/>
        <end position="91"/>
    </location>
</feature>
<evidence type="ECO:0000259" key="2">
    <source>
        <dbReference type="PROSITE" id="PS50822"/>
    </source>
</evidence>
<proteinExistence type="predicted"/>
<dbReference type="PROSITE" id="PS50822">
    <property type="entry name" value="PIWI"/>
    <property type="match status" value="1"/>
</dbReference>
<dbReference type="SUPFAM" id="SSF101690">
    <property type="entry name" value="PAZ domain"/>
    <property type="match status" value="1"/>
</dbReference>